<sequence length="245" mass="28456">MSHNRVKLKTARVTPETDMARREITHIIKNKKIDKFIGITTTCTKKCKPRNIVPIDPITLRHKKIDVCMDELMDTLKVTDCSQISDKIIDDYVINSVVFPSTGINSADVLNLFYDIHSFEDAFKWVKANEHVPRATVKRILECAWTEYGDDVKSIIQDIVEFFIYYAKKWMGKSLIKIYGEKKINDLFINESEFTKIIEGSIDVFLKNYTKNNKFLYVSATLEKIIKHNIEVYFQILEKAVKSTS</sequence>
<evidence type="ECO:0000313" key="1">
    <source>
        <dbReference type="EMBL" id="AYV79174.1"/>
    </source>
</evidence>
<protein>
    <submittedName>
        <fullName evidence="1">Uncharacterized protein</fullName>
    </submittedName>
</protein>
<reference evidence="1" key="1">
    <citation type="submission" date="2018-10" db="EMBL/GenBank/DDBJ databases">
        <title>Hidden diversity of soil giant viruses.</title>
        <authorList>
            <person name="Schulz F."/>
            <person name="Alteio L."/>
            <person name="Goudeau D."/>
            <person name="Ryan E.M."/>
            <person name="Malmstrom R.R."/>
            <person name="Blanchard J."/>
            <person name="Woyke T."/>
        </authorList>
    </citation>
    <scope>NUCLEOTIDE SEQUENCE</scope>
    <source>
        <strain evidence="1">FNV1</strain>
    </source>
</reference>
<accession>A0A3G4ZXX4</accession>
<gene>
    <name evidence="1" type="ORF">Faunusvirus4_15</name>
</gene>
<dbReference type="EMBL" id="MK072135">
    <property type="protein sequence ID" value="AYV79174.1"/>
    <property type="molecule type" value="Genomic_DNA"/>
</dbReference>
<proteinExistence type="predicted"/>
<name>A0A3G4ZXX4_9VIRU</name>
<organism evidence="1">
    <name type="scientific">Faunusvirus sp</name>
    <dbReference type="NCBI Taxonomy" id="2487766"/>
    <lineage>
        <taxon>Viruses</taxon>
        <taxon>Varidnaviria</taxon>
        <taxon>Bamfordvirae</taxon>
        <taxon>Nucleocytoviricota</taxon>
        <taxon>Megaviricetes</taxon>
        <taxon>Imitervirales</taxon>
        <taxon>Mimiviridae</taxon>
    </lineage>
</organism>